<sequence length="87" mass="9839">MWVNIACLFVYVISIFVMIKGLSILGKTGGLHLRKKGIHQTRIGIVGWLVSTIMLSVRISLWFLVPFIAALIICVILYMIDTRGRYS</sequence>
<accession>A0A0D5ZCB5</accession>
<organism evidence="2 3">
    <name type="scientific">Paenibacillus polymyxa (strain SC2)</name>
    <name type="common">Bacillus polymyxa</name>
    <dbReference type="NCBI Taxonomy" id="886882"/>
    <lineage>
        <taxon>Bacteria</taxon>
        <taxon>Bacillati</taxon>
        <taxon>Bacillota</taxon>
        <taxon>Bacilli</taxon>
        <taxon>Bacillales</taxon>
        <taxon>Paenibacillaceae</taxon>
        <taxon>Paenibacillus</taxon>
    </lineage>
</organism>
<dbReference type="Proteomes" id="UP000006868">
    <property type="component" value="Plasmid pSC2"/>
</dbReference>
<keyword evidence="1" id="KW-1133">Transmembrane helix</keyword>
<geneLocation type="plasmid" evidence="2 3">
    <name>pSC2</name>
</geneLocation>
<evidence type="ECO:0000313" key="3">
    <source>
        <dbReference type="Proteomes" id="UP000006868"/>
    </source>
</evidence>
<evidence type="ECO:0000313" key="2">
    <source>
        <dbReference type="EMBL" id="AKA44380.1"/>
    </source>
</evidence>
<dbReference type="EMBL" id="CP002214">
    <property type="protein sequence ID" value="AKA44380.1"/>
    <property type="molecule type" value="Genomic_DNA"/>
</dbReference>
<keyword evidence="1" id="KW-0812">Transmembrane</keyword>
<gene>
    <name evidence="2" type="ORF">PPSC2_27440</name>
</gene>
<dbReference type="HOGENOM" id="CLU_2480464_0_0_9"/>
<dbReference type="PATRIC" id="fig|886882.15.peg.5808"/>
<keyword evidence="2" id="KW-0614">Plasmid</keyword>
<reference evidence="2 3" key="1">
    <citation type="journal article" date="2011" name="J. Bacteriol.">
        <title>Complete genome sequence of Paenibacillus polymyxa SC2, a strain of plant growth-promoting Rhizobacterium with broad-spectrum antimicrobial activity.</title>
        <authorList>
            <person name="Ma M."/>
            <person name="Wang C."/>
            <person name="Ding Y."/>
            <person name="Li L."/>
            <person name="Shen D."/>
            <person name="Jiang X."/>
            <person name="Guan D."/>
            <person name="Cao F."/>
            <person name="Chen H."/>
            <person name="Feng R."/>
            <person name="Wang X."/>
            <person name="Ge Y."/>
            <person name="Yao L."/>
            <person name="Bing X."/>
            <person name="Yang X."/>
            <person name="Li J."/>
            <person name="Du B."/>
        </authorList>
    </citation>
    <scope>NUCLEOTIDE SEQUENCE [LARGE SCALE GENOMIC DNA]</scope>
    <source>
        <strain evidence="2 3">SC2</strain>
        <plasmid evidence="3">pSC2</plasmid>
    </source>
</reference>
<name>A0A0D5ZCB5_PAEPS</name>
<evidence type="ECO:0000256" key="1">
    <source>
        <dbReference type="SAM" id="Phobius"/>
    </source>
</evidence>
<protein>
    <submittedName>
        <fullName evidence="2">Uncharacterized protein</fullName>
    </submittedName>
</protein>
<keyword evidence="1" id="KW-0472">Membrane</keyword>
<proteinExistence type="predicted"/>
<dbReference type="AlphaFoldDB" id="A0A0D5ZCB5"/>
<feature type="transmembrane region" description="Helical" evidence="1">
    <location>
        <begin position="61"/>
        <end position="80"/>
    </location>
</feature>
<feature type="transmembrane region" description="Helical" evidence="1">
    <location>
        <begin position="6"/>
        <end position="25"/>
    </location>
</feature>
<dbReference type="KEGG" id="ppm:PPSC2_27440"/>